<keyword evidence="2 8" id="KW-0808">Transferase</keyword>
<evidence type="ECO:0000313" key="8">
    <source>
        <dbReference type="EMBL" id="EGR27563.1"/>
    </source>
</evidence>
<comment type="subcellular location">
    <subcellularLocation>
        <location evidence="1">Membrane</location>
        <topology evidence="1">Multi-pass membrane protein</topology>
    </subcellularLocation>
</comment>
<keyword evidence="9" id="KW-1185">Reference proteome</keyword>
<evidence type="ECO:0000256" key="2">
    <source>
        <dbReference type="ARBA" id="ARBA00022679"/>
    </source>
</evidence>
<organism evidence="8 9">
    <name type="scientific">Ichthyophthirius multifiliis</name>
    <name type="common">White spot disease agent</name>
    <name type="synonym">Ich</name>
    <dbReference type="NCBI Taxonomy" id="5932"/>
    <lineage>
        <taxon>Eukaryota</taxon>
        <taxon>Sar</taxon>
        <taxon>Alveolata</taxon>
        <taxon>Ciliophora</taxon>
        <taxon>Intramacronucleata</taxon>
        <taxon>Oligohymenophorea</taxon>
        <taxon>Hymenostomatida</taxon>
        <taxon>Ophryoglenina</taxon>
        <taxon>Ichthyophthirius</taxon>
    </lineage>
</organism>
<dbReference type="InParanoid" id="G0R4Q7"/>
<keyword evidence="6 8" id="KW-0012">Acyltransferase</keyword>
<feature type="transmembrane region" description="Helical" evidence="7">
    <location>
        <begin position="435"/>
        <end position="453"/>
    </location>
</feature>
<dbReference type="eggNOG" id="KOG2704">
    <property type="taxonomic scope" value="Eukaryota"/>
</dbReference>
<keyword evidence="5 7" id="KW-0472">Membrane</keyword>
<feature type="transmembrane region" description="Helical" evidence="7">
    <location>
        <begin position="210"/>
        <end position="228"/>
    </location>
</feature>
<dbReference type="InterPro" id="IPR049941">
    <property type="entry name" value="LPLAT_7/PORCN-like"/>
</dbReference>
<dbReference type="GO" id="GO:0030258">
    <property type="term" value="P:lipid modification"/>
    <property type="evidence" value="ECO:0007669"/>
    <property type="project" value="TreeGrafter"/>
</dbReference>
<dbReference type="STRING" id="857967.G0R4Q7"/>
<keyword evidence="3 7" id="KW-0812">Transmembrane</keyword>
<dbReference type="AlphaFoldDB" id="G0R4Q7"/>
<feature type="transmembrane region" description="Helical" evidence="7">
    <location>
        <begin position="65"/>
        <end position="86"/>
    </location>
</feature>
<dbReference type="EMBL" id="GL984353">
    <property type="protein sequence ID" value="EGR27563.1"/>
    <property type="molecule type" value="Genomic_DNA"/>
</dbReference>
<feature type="transmembrane region" description="Helical" evidence="7">
    <location>
        <begin position="166"/>
        <end position="185"/>
    </location>
</feature>
<evidence type="ECO:0000256" key="4">
    <source>
        <dbReference type="ARBA" id="ARBA00022989"/>
    </source>
</evidence>
<evidence type="ECO:0000313" key="9">
    <source>
        <dbReference type="Proteomes" id="UP000008983"/>
    </source>
</evidence>
<name>G0R4Q7_ICHMU</name>
<evidence type="ECO:0000256" key="7">
    <source>
        <dbReference type="SAM" id="Phobius"/>
    </source>
</evidence>
<evidence type="ECO:0000256" key="5">
    <source>
        <dbReference type="ARBA" id="ARBA00023136"/>
    </source>
</evidence>
<dbReference type="PANTHER" id="PTHR13906">
    <property type="entry name" value="PORCUPINE"/>
    <property type="match status" value="1"/>
</dbReference>
<dbReference type="OrthoDB" id="286734at2759"/>
<feature type="transmembrane region" description="Helical" evidence="7">
    <location>
        <begin position="25"/>
        <end position="44"/>
    </location>
</feature>
<dbReference type="InterPro" id="IPR004299">
    <property type="entry name" value="MBOAT_fam"/>
</dbReference>
<dbReference type="Pfam" id="PF03062">
    <property type="entry name" value="MBOAT"/>
    <property type="match status" value="1"/>
</dbReference>
<proteinExistence type="predicted"/>
<accession>G0R4Q7</accession>
<dbReference type="OMA" id="WHGTRPG"/>
<dbReference type="GO" id="GO:0016020">
    <property type="term" value="C:membrane"/>
    <property type="evidence" value="ECO:0007669"/>
    <property type="project" value="UniProtKB-SubCell"/>
</dbReference>
<evidence type="ECO:0000256" key="3">
    <source>
        <dbReference type="ARBA" id="ARBA00022692"/>
    </source>
</evidence>
<feature type="transmembrane region" description="Helical" evidence="7">
    <location>
        <begin position="92"/>
        <end position="109"/>
    </location>
</feature>
<dbReference type="EC" id="2.3.1.51" evidence="8"/>
<dbReference type="RefSeq" id="XP_004025015.1">
    <property type="nucleotide sequence ID" value="XM_004024966.1"/>
</dbReference>
<evidence type="ECO:0000256" key="6">
    <source>
        <dbReference type="ARBA" id="ARBA00023315"/>
    </source>
</evidence>
<dbReference type="GeneID" id="14903632"/>
<evidence type="ECO:0000256" key="1">
    <source>
        <dbReference type="ARBA" id="ARBA00004141"/>
    </source>
</evidence>
<protein>
    <submittedName>
        <fullName evidence="8">Mboat family protein, putative</fullName>
        <ecNumber evidence="8">2.3.1.51</ecNumber>
    </submittedName>
</protein>
<dbReference type="GO" id="GO:0003841">
    <property type="term" value="F:1-acylglycerol-3-phosphate O-acyltransferase activity"/>
    <property type="evidence" value="ECO:0007669"/>
    <property type="project" value="UniProtKB-EC"/>
</dbReference>
<reference evidence="8 9" key="1">
    <citation type="submission" date="2011-07" db="EMBL/GenBank/DDBJ databases">
        <authorList>
            <person name="Coyne R."/>
            <person name="Brami D."/>
            <person name="Johnson J."/>
            <person name="Hostetler J."/>
            <person name="Hannick L."/>
            <person name="Clark T."/>
            <person name="Cassidy-Hanley D."/>
            <person name="Inman J."/>
        </authorList>
    </citation>
    <scope>NUCLEOTIDE SEQUENCE [LARGE SCALE GENOMIC DNA]</scope>
    <source>
        <strain evidence="8 9">G5</strain>
    </source>
</reference>
<feature type="transmembrane region" description="Helical" evidence="7">
    <location>
        <begin position="249"/>
        <end position="265"/>
    </location>
</feature>
<dbReference type="Proteomes" id="UP000008983">
    <property type="component" value="Unassembled WGS sequence"/>
</dbReference>
<gene>
    <name evidence="8" type="ORF">IMG5_194260</name>
</gene>
<sequence length="465" mass="54912">MIFQILDQLFQNISILLGGMEVDQIRLAVSLIMTIPFGLIFYFIRGFFIRHLIGSALGIFLQYLVYQDGLIFLLFQTVFVYIIILIFQRKSALIVFSSSLFYLSLHHLYRQYNDYGGWKMDITTILMMTMCKYTSFAWCYQDGDQKLQDQLSEDQKLRKIEKLPNFFEYFSYIHFFGSAICGPTFDFHEYKIYMRTSSTKSISFPLKNSLNWLLQGLAFTFTIIFLLPKFPLKYVLTEEYNQSSMLFKFYYFNVCITLIRFRYYAGWSLSQAGLASTGITYNTKTQQWDQIISCKASHELTHDVRYKVECWNTSVQIWLKKYVYLRVYPQDQLKSNVNKSNIAQYITNMVSAFWHGFYPGYYLSFFQWSLVMNCSKLLFNASKNKPEFFDKLEKTLTSPVYFAIRFCITHFSLNCFGIGFQLLSLYDNYAFYKTHYFSVLIVNLLVIAFFSATKWGQKSSKPKAQ</sequence>
<feature type="transmembrane region" description="Helical" evidence="7">
    <location>
        <begin position="400"/>
        <end position="423"/>
    </location>
</feature>
<dbReference type="PANTHER" id="PTHR13906:SF4">
    <property type="entry name" value="LYSOPHOSPHOLIPID ACYLTRANSFERASE 6"/>
    <property type="match status" value="1"/>
</dbReference>
<keyword evidence="4 7" id="KW-1133">Transmembrane helix</keyword>